<dbReference type="EMBL" id="FNUZ01000009">
    <property type="protein sequence ID" value="SEG64057.1"/>
    <property type="molecule type" value="Genomic_DNA"/>
</dbReference>
<evidence type="ECO:0000313" key="2">
    <source>
        <dbReference type="Proteomes" id="UP000236752"/>
    </source>
</evidence>
<organism evidence="1 2">
    <name type="scientific">Thalassococcus halodurans</name>
    <dbReference type="NCBI Taxonomy" id="373675"/>
    <lineage>
        <taxon>Bacteria</taxon>
        <taxon>Pseudomonadati</taxon>
        <taxon>Pseudomonadota</taxon>
        <taxon>Alphaproteobacteria</taxon>
        <taxon>Rhodobacterales</taxon>
        <taxon>Roseobacteraceae</taxon>
        <taxon>Thalassococcus</taxon>
    </lineage>
</organism>
<keyword evidence="2" id="KW-1185">Reference proteome</keyword>
<dbReference type="Proteomes" id="UP000236752">
    <property type="component" value="Unassembled WGS sequence"/>
</dbReference>
<reference evidence="1 2" key="1">
    <citation type="submission" date="2016-10" db="EMBL/GenBank/DDBJ databases">
        <authorList>
            <person name="de Groot N.N."/>
        </authorList>
    </citation>
    <scope>NUCLEOTIDE SEQUENCE [LARGE SCALE GENOMIC DNA]</scope>
    <source>
        <strain evidence="1 2">DSM 26915</strain>
    </source>
</reference>
<accession>A0A1H6BUD4</accession>
<evidence type="ECO:0000313" key="1">
    <source>
        <dbReference type="EMBL" id="SEG64057.1"/>
    </source>
</evidence>
<dbReference type="AlphaFoldDB" id="A0A1H6BUD4"/>
<proteinExistence type="predicted"/>
<name>A0A1H6BUD4_9RHOB</name>
<sequence>MAGNSIAQAEPVLAVIDIAMPRHEVLTTIPGRKRHQSSKYLARVLVRHKNRNFTGPRYLMRDTTKKVLRELAMFVRPHHD</sequence>
<protein>
    <submittedName>
        <fullName evidence="1">Uncharacterized protein</fullName>
    </submittedName>
</protein>
<gene>
    <name evidence="1" type="ORF">SAMN04488045_3770</name>
</gene>